<name>A0A2Z4QBT4_9CAUD</name>
<proteinExistence type="predicted"/>
<dbReference type="GeneID" id="64470587"/>
<dbReference type="Pfam" id="PF10874">
    <property type="entry name" value="DUF2746"/>
    <property type="match status" value="1"/>
</dbReference>
<dbReference type="InterPro" id="IPR022704">
    <property type="entry name" value="DUF2746"/>
</dbReference>
<feature type="transmembrane region" description="Helical" evidence="1">
    <location>
        <begin position="12"/>
        <end position="31"/>
    </location>
</feature>
<accession>A0A2Z4QBT4</accession>
<protein>
    <submittedName>
        <fullName evidence="2">Membrane protein</fullName>
    </submittedName>
</protein>
<sequence>MSFLAAVEPSTQVAVITTGGTVVVALIGALVEFMRRQHNAINDIREHAAEARDQVANTHSTNLRDDLDDLHSDVRQVLDVLRQHGSEISGIRAEIRQEREERLAVSDRLDNHLASL</sequence>
<dbReference type="RefSeq" id="YP_010054669.1">
    <property type="nucleotide sequence ID" value="NC_054656.1"/>
</dbReference>
<keyword evidence="1" id="KW-0472">Membrane</keyword>
<gene>
    <name evidence="2" type="primary">27</name>
    <name evidence="2" type="ORF">SEA_YOSIF_27</name>
</gene>
<dbReference type="Proteomes" id="UP000250856">
    <property type="component" value="Segment"/>
</dbReference>
<dbReference type="EMBL" id="MH248947">
    <property type="protein sequence ID" value="AWY07591.1"/>
    <property type="molecule type" value="Genomic_DNA"/>
</dbReference>
<keyword evidence="1" id="KW-0812">Transmembrane</keyword>
<evidence type="ECO:0000256" key="1">
    <source>
        <dbReference type="SAM" id="Phobius"/>
    </source>
</evidence>
<reference evidence="3" key="1">
    <citation type="submission" date="2018-04" db="EMBL/GenBank/DDBJ databases">
        <authorList>
            <person name="Go L.Y."/>
            <person name="Mitchell J.A."/>
        </authorList>
    </citation>
    <scope>NUCLEOTIDE SEQUENCE [LARGE SCALE GENOMIC DNA]</scope>
</reference>
<evidence type="ECO:0000313" key="3">
    <source>
        <dbReference type="Proteomes" id="UP000250856"/>
    </source>
</evidence>
<dbReference type="KEGG" id="vg:64470587"/>
<organism evidence="2 3">
    <name type="scientific">Streptomyces phage Yosif</name>
    <dbReference type="NCBI Taxonomy" id="2201421"/>
    <lineage>
        <taxon>Viruses</taxon>
        <taxon>Duplodnaviria</taxon>
        <taxon>Heunggongvirae</taxon>
        <taxon>Uroviricota</taxon>
        <taxon>Caudoviricetes</taxon>
        <taxon>Arquatrovirinae</taxon>
        <taxon>Yosifvirus</taxon>
        <taxon>Yosifvirus yosif</taxon>
    </lineage>
</organism>
<keyword evidence="1" id="KW-1133">Transmembrane helix</keyword>
<evidence type="ECO:0000313" key="2">
    <source>
        <dbReference type="EMBL" id="AWY07591.1"/>
    </source>
</evidence>
<keyword evidence="3" id="KW-1185">Reference proteome</keyword>